<evidence type="ECO:0000259" key="11">
    <source>
        <dbReference type="Pfam" id="PF20644"/>
    </source>
</evidence>
<dbReference type="GO" id="GO:0042790">
    <property type="term" value="P:nucleolar large rRNA transcription by RNA polymerase I"/>
    <property type="evidence" value="ECO:0007669"/>
    <property type="project" value="TreeGrafter"/>
</dbReference>
<dbReference type="OrthoDB" id="428577at2759"/>
<keyword evidence="9" id="KW-0539">Nucleus</keyword>
<keyword evidence="4" id="KW-0863">Zinc-finger</keyword>
<sequence>MAPRRRCPTCGSKQWHKEPSSGLIACSEGHILQNYRNETTEIEEMGPHAMHKRRIRSKRKKRAVSSKADPKLYHGERGRYLYFQCLQLIFRKQVATLTQMWDLPPEFEIICRDLWALHLSLLPTPPPAEPYIYAQENEVHDDGDHSPKNLPTPTPEVDPQDIKATESSGEEGDDKSGSEDDSELDELMKENSEISSSSDEEKEGEDQPRTPTMRKKGKLKGHYAYESPASTISVLVLACWTLRIPVLYRDFTRLIESYELLYLDPTRMLPSSMVMHLTKHNIQALSPPYAPTTLSVHKLASRLAKRLDSRYGVYTPEANAAPILWRVTKAMGGTPTLYGLTKRLSCILSVPLTLHWSLAPKLRRVKKKDPERHKYDNVPSEVGLMAVCIVVLKMVYGLDGKQRLPKTSDDPGCSLPRIDEYLEVLRRLNKADEKAEESIFNSQYPMAVGDLTKEEIDKYLTFSERALLGDNIEHEKTLDNYFSLKKGEEHERQGSVRDDVWSGGQFRAMMAESDNEAGDKVGLQPGEEYKVWSSRDVLGTLPEEYEKLIGRGVKWVGVPEEYLCGVIEMYERRLIRWWNLLKRRSRDHARMRGGLDDEEGEDFRLD</sequence>
<evidence type="ECO:0008006" key="15">
    <source>
        <dbReference type="Google" id="ProtNLM"/>
    </source>
</evidence>
<dbReference type="GO" id="GO:0008270">
    <property type="term" value="F:zinc ion binding"/>
    <property type="evidence" value="ECO:0007669"/>
    <property type="project" value="UniProtKB-KW"/>
</dbReference>
<feature type="domain" description="Rrn7/TAF1B N-terminal cyclin" evidence="11">
    <location>
        <begin position="187"/>
        <end position="271"/>
    </location>
</feature>
<evidence type="ECO:0000256" key="2">
    <source>
        <dbReference type="ARBA" id="ARBA00006899"/>
    </source>
</evidence>
<evidence type="ECO:0000313" key="14">
    <source>
        <dbReference type="Proteomes" id="UP000308652"/>
    </source>
</evidence>
<keyword evidence="5" id="KW-0862">Zinc</keyword>
<reference evidence="13 14" key="1">
    <citation type="journal article" date="2019" name="Nat. Ecol. Evol.">
        <title>Megaphylogeny resolves global patterns of mushroom evolution.</title>
        <authorList>
            <person name="Varga T."/>
            <person name="Krizsan K."/>
            <person name="Foldi C."/>
            <person name="Dima B."/>
            <person name="Sanchez-Garcia M."/>
            <person name="Sanchez-Ramirez S."/>
            <person name="Szollosi G.J."/>
            <person name="Szarkandi J.G."/>
            <person name="Papp V."/>
            <person name="Albert L."/>
            <person name="Andreopoulos W."/>
            <person name="Angelini C."/>
            <person name="Antonin V."/>
            <person name="Barry K.W."/>
            <person name="Bougher N.L."/>
            <person name="Buchanan P."/>
            <person name="Buyck B."/>
            <person name="Bense V."/>
            <person name="Catcheside P."/>
            <person name="Chovatia M."/>
            <person name="Cooper J."/>
            <person name="Damon W."/>
            <person name="Desjardin D."/>
            <person name="Finy P."/>
            <person name="Geml J."/>
            <person name="Haridas S."/>
            <person name="Hughes K."/>
            <person name="Justo A."/>
            <person name="Karasinski D."/>
            <person name="Kautmanova I."/>
            <person name="Kiss B."/>
            <person name="Kocsube S."/>
            <person name="Kotiranta H."/>
            <person name="LaButti K.M."/>
            <person name="Lechner B.E."/>
            <person name="Liimatainen K."/>
            <person name="Lipzen A."/>
            <person name="Lukacs Z."/>
            <person name="Mihaltcheva S."/>
            <person name="Morgado L.N."/>
            <person name="Niskanen T."/>
            <person name="Noordeloos M.E."/>
            <person name="Ohm R.A."/>
            <person name="Ortiz-Santana B."/>
            <person name="Ovrebo C."/>
            <person name="Racz N."/>
            <person name="Riley R."/>
            <person name="Savchenko A."/>
            <person name="Shiryaev A."/>
            <person name="Soop K."/>
            <person name="Spirin V."/>
            <person name="Szebenyi C."/>
            <person name="Tomsovsky M."/>
            <person name="Tulloss R.E."/>
            <person name="Uehling J."/>
            <person name="Grigoriev I.V."/>
            <person name="Vagvolgyi C."/>
            <person name="Papp T."/>
            <person name="Martin F.M."/>
            <person name="Miettinen O."/>
            <person name="Hibbett D.S."/>
            <person name="Nagy L.G."/>
        </authorList>
    </citation>
    <scope>NUCLEOTIDE SEQUENCE [LARGE SCALE GENOMIC DNA]</scope>
    <source>
        <strain evidence="13 14">CBS 166.37</strain>
    </source>
</reference>
<comment type="subcellular location">
    <subcellularLocation>
        <location evidence="1">Nucleus</location>
        <location evidence="1">Nucleolus</location>
    </subcellularLocation>
</comment>
<comment type="similarity">
    <text evidence="2">Belongs to the RRN7/TAF1B family.</text>
</comment>
<evidence type="ECO:0000256" key="3">
    <source>
        <dbReference type="ARBA" id="ARBA00022723"/>
    </source>
</evidence>
<evidence type="ECO:0000256" key="8">
    <source>
        <dbReference type="ARBA" id="ARBA00023163"/>
    </source>
</evidence>
<evidence type="ECO:0000259" key="12">
    <source>
        <dbReference type="Pfam" id="PF20645"/>
    </source>
</evidence>
<organism evidence="13 14">
    <name type="scientific">Crucibulum laeve</name>
    <dbReference type="NCBI Taxonomy" id="68775"/>
    <lineage>
        <taxon>Eukaryota</taxon>
        <taxon>Fungi</taxon>
        <taxon>Dikarya</taxon>
        <taxon>Basidiomycota</taxon>
        <taxon>Agaricomycotina</taxon>
        <taxon>Agaricomycetes</taxon>
        <taxon>Agaricomycetidae</taxon>
        <taxon>Agaricales</taxon>
        <taxon>Agaricineae</taxon>
        <taxon>Nidulariaceae</taxon>
        <taxon>Crucibulum</taxon>
    </lineage>
</organism>
<dbReference type="PANTHER" id="PTHR31576">
    <property type="entry name" value="TATA BOX-BINDING PROTEIN-ASSOCIATED FACTOR RNA POLYMERASE I SUBUNIT B"/>
    <property type="match status" value="1"/>
</dbReference>
<evidence type="ECO:0000256" key="4">
    <source>
        <dbReference type="ARBA" id="ARBA00022771"/>
    </source>
</evidence>
<dbReference type="InterPro" id="IPR033599">
    <property type="entry name" value="TAF1B/Rrn7"/>
</dbReference>
<evidence type="ECO:0000256" key="1">
    <source>
        <dbReference type="ARBA" id="ARBA00004604"/>
    </source>
</evidence>
<dbReference type="EMBL" id="ML213591">
    <property type="protein sequence ID" value="TFK43441.1"/>
    <property type="molecule type" value="Genomic_DNA"/>
</dbReference>
<dbReference type="Pfam" id="PF20645">
    <property type="entry name" value="Rrn7_cyclin_C"/>
    <property type="match status" value="1"/>
</dbReference>
<keyword evidence="6" id="KW-0805">Transcription regulation</keyword>
<keyword evidence="8" id="KW-0804">Transcription</keyword>
<evidence type="ECO:0000256" key="7">
    <source>
        <dbReference type="ARBA" id="ARBA00023125"/>
    </source>
</evidence>
<feature type="region of interest" description="Disordered" evidence="10">
    <location>
        <begin position="139"/>
        <end position="220"/>
    </location>
</feature>
<gene>
    <name evidence="13" type="ORF">BDQ12DRAFT_674988</name>
</gene>
<evidence type="ECO:0000256" key="9">
    <source>
        <dbReference type="ARBA" id="ARBA00023242"/>
    </source>
</evidence>
<dbReference type="GO" id="GO:0070860">
    <property type="term" value="C:RNA polymerase I core factor complex"/>
    <property type="evidence" value="ECO:0007669"/>
    <property type="project" value="InterPro"/>
</dbReference>
<keyword evidence="14" id="KW-1185">Reference proteome</keyword>
<accession>A0A5C3MQE4</accession>
<dbReference type="AlphaFoldDB" id="A0A5C3MQE4"/>
<protein>
    <recommendedName>
        <fullName evidence="15">RRN7-type domain-containing protein</fullName>
    </recommendedName>
</protein>
<keyword evidence="3" id="KW-0479">Metal-binding</keyword>
<dbReference type="InterPro" id="IPR048540">
    <property type="entry name" value="Rrn7_cyclin_N"/>
</dbReference>
<dbReference type="Proteomes" id="UP000308652">
    <property type="component" value="Unassembled WGS sequence"/>
</dbReference>
<dbReference type="InterPro" id="IPR048538">
    <property type="entry name" value="Rrn7_cyclin_C"/>
</dbReference>
<evidence type="ECO:0000313" key="13">
    <source>
        <dbReference type="EMBL" id="TFK43441.1"/>
    </source>
</evidence>
<proteinExistence type="inferred from homology"/>
<evidence type="ECO:0000256" key="6">
    <source>
        <dbReference type="ARBA" id="ARBA00023015"/>
    </source>
</evidence>
<name>A0A5C3MQE4_9AGAR</name>
<keyword evidence="7" id="KW-0238">DNA-binding</keyword>
<evidence type="ECO:0000256" key="10">
    <source>
        <dbReference type="SAM" id="MobiDB-lite"/>
    </source>
</evidence>
<evidence type="ECO:0000256" key="5">
    <source>
        <dbReference type="ARBA" id="ARBA00022833"/>
    </source>
</evidence>
<dbReference type="Pfam" id="PF20644">
    <property type="entry name" value="Rrn7_cyclin_N"/>
    <property type="match status" value="1"/>
</dbReference>
<feature type="compositionally biased region" description="Acidic residues" evidence="10">
    <location>
        <begin position="168"/>
        <end position="185"/>
    </location>
</feature>
<dbReference type="STRING" id="68775.A0A5C3MQE4"/>
<dbReference type="PANTHER" id="PTHR31576:SF2">
    <property type="entry name" value="TATA BOX-BINDING PROTEIN-ASSOCIATED FACTOR RNA POLYMERASE I SUBUNIT B"/>
    <property type="match status" value="1"/>
</dbReference>
<feature type="domain" description="Rrn7/TAF1B C-terminal cyclin" evidence="12">
    <location>
        <begin position="291"/>
        <end position="465"/>
    </location>
</feature>
<dbReference type="GO" id="GO:0001164">
    <property type="term" value="F:RNA polymerase I core promoter sequence-specific DNA binding"/>
    <property type="evidence" value="ECO:0007669"/>
    <property type="project" value="InterPro"/>
</dbReference>